<evidence type="ECO:0000313" key="3">
    <source>
        <dbReference type="EMBL" id="TCP26025.1"/>
    </source>
</evidence>
<keyword evidence="1" id="KW-1133">Transmembrane helix</keyword>
<keyword evidence="1" id="KW-0812">Transmembrane</keyword>
<sequence length="263" mass="29493">MKVFKKNWLWLFLIFDVFLAILAFQLYSPSDAQGDDKPPLHKVADKEIKAVTAKPSQDSPDKKKTKVKKQKVLIDAPQVMQNPELARGCEVTSLDMMLQDAGVDVDKMTLANKIKKVPFKKNGVRGNPNDGFVGNMATFSESGLGVYHGPLADLAEKYLPNRIIDMTGQSFDSVIDQLKKGIPVVVITNYTFKPIPESHFRTWHTASGDVKVTYDQHAVLITGFDDDSIYFNNPLGGKNVKTDRNEFVEAWKQLGKQAISYRK</sequence>
<dbReference type="InterPro" id="IPR039563">
    <property type="entry name" value="Peptidase_C39_single_dom"/>
</dbReference>
<evidence type="ECO:0000313" key="4">
    <source>
        <dbReference type="Proteomes" id="UP000295416"/>
    </source>
</evidence>
<dbReference type="PANTHER" id="PTHR37806:SF1">
    <property type="entry name" value="PEPTIDASE C39-LIKE DOMAIN-CONTAINING PROTEIN"/>
    <property type="match status" value="1"/>
</dbReference>
<proteinExistence type="predicted"/>
<keyword evidence="4" id="KW-1185">Reference proteome</keyword>
<accession>A0A4R2NX77</accession>
<dbReference type="PIRSF" id="PIRSF032442">
    <property type="entry name" value="UCP032442"/>
    <property type="match status" value="1"/>
</dbReference>
<dbReference type="RefSeq" id="WP_243647070.1">
    <property type="nucleotide sequence ID" value="NZ_SLXK01000020.1"/>
</dbReference>
<protein>
    <submittedName>
        <fullName evidence="3">Uncharacterized protein YvpB</fullName>
    </submittedName>
</protein>
<dbReference type="InterPro" id="IPR039564">
    <property type="entry name" value="Peptidase_C39-like"/>
</dbReference>
<organism evidence="3 4">
    <name type="scientific">Scopulibacillus darangshiensis</name>
    <dbReference type="NCBI Taxonomy" id="442528"/>
    <lineage>
        <taxon>Bacteria</taxon>
        <taxon>Bacillati</taxon>
        <taxon>Bacillota</taxon>
        <taxon>Bacilli</taxon>
        <taxon>Bacillales</taxon>
        <taxon>Sporolactobacillaceae</taxon>
        <taxon>Scopulibacillus</taxon>
    </lineage>
</organism>
<feature type="domain" description="Peptidase C39-like" evidence="2">
    <location>
        <begin position="75"/>
        <end position="234"/>
    </location>
</feature>
<dbReference type="Pfam" id="PF13529">
    <property type="entry name" value="Peptidase_C39_2"/>
    <property type="match status" value="1"/>
</dbReference>
<dbReference type="PANTHER" id="PTHR37806">
    <property type="entry name" value="LMO0724 PROTEIN"/>
    <property type="match status" value="1"/>
</dbReference>
<evidence type="ECO:0000256" key="1">
    <source>
        <dbReference type="SAM" id="Phobius"/>
    </source>
</evidence>
<dbReference type="Gene3D" id="3.90.70.10">
    <property type="entry name" value="Cysteine proteinases"/>
    <property type="match status" value="1"/>
</dbReference>
<feature type="transmembrane region" description="Helical" evidence="1">
    <location>
        <begin position="7"/>
        <end position="27"/>
    </location>
</feature>
<reference evidence="3 4" key="1">
    <citation type="submission" date="2019-03" db="EMBL/GenBank/DDBJ databases">
        <title>Genomic Encyclopedia of Type Strains, Phase IV (KMG-IV): sequencing the most valuable type-strain genomes for metagenomic binning, comparative biology and taxonomic classification.</title>
        <authorList>
            <person name="Goeker M."/>
        </authorList>
    </citation>
    <scope>NUCLEOTIDE SEQUENCE [LARGE SCALE GENOMIC DNA]</scope>
    <source>
        <strain evidence="3 4">DSM 19377</strain>
    </source>
</reference>
<evidence type="ECO:0000259" key="2">
    <source>
        <dbReference type="Pfam" id="PF13529"/>
    </source>
</evidence>
<dbReference type="AlphaFoldDB" id="A0A4R2NX77"/>
<gene>
    <name evidence="3" type="ORF">EV207_12059</name>
</gene>
<name>A0A4R2NX77_9BACL</name>
<keyword evidence="1" id="KW-0472">Membrane</keyword>
<dbReference type="CDD" id="cd02549">
    <property type="entry name" value="Peptidase_C39A"/>
    <property type="match status" value="1"/>
</dbReference>
<comment type="caution">
    <text evidence="3">The sequence shown here is derived from an EMBL/GenBank/DDBJ whole genome shotgun (WGS) entry which is preliminary data.</text>
</comment>
<dbReference type="EMBL" id="SLXK01000020">
    <property type="protein sequence ID" value="TCP26025.1"/>
    <property type="molecule type" value="Genomic_DNA"/>
</dbReference>
<dbReference type="InterPro" id="IPR016997">
    <property type="entry name" value="UCP032442"/>
</dbReference>
<dbReference type="Proteomes" id="UP000295416">
    <property type="component" value="Unassembled WGS sequence"/>
</dbReference>